<dbReference type="InterPro" id="IPR039537">
    <property type="entry name" value="Retrotran_Ty1/copia-like"/>
</dbReference>
<evidence type="ECO:0000313" key="4">
    <source>
        <dbReference type="Proteomes" id="UP001497516"/>
    </source>
</evidence>
<organism evidence="3 4">
    <name type="scientific">Linum trigynum</name>
    <dbReference type="NCBI Taxonomy" id="586398"/>
    <lineage>
        <taxon>Eukaryota</taxon>
        <taxon>Viridiplantae</taxon>
        <taxon>Streptophyta</taxon>
        <taxon>Embryophyta</taxon>
        <taxon>Tracheophyta</taxon>
        <taxon>Spermatophyta</taxon>
        <taxon>Magnoliopsida</taxon>
        <taxon>eudicotyledons</taxon>
        <taxon>Gunneridae</taxon>
        <taxon>Pentapetalae</taxon>
        <taxon>rosids</taxon>
        <taxon>fabids</taxon>
        <taxon>Malpighiales</taxon>
        <taxon>Linaceae</taxon>
        <taxon>Linum</taxon>
    </lineage>
</organism>
<keyword evidence="4" id="KW-1185">Reference proteome</keyword>
<evidence type="ECO:0000259" key="2">
    <source>
        <dbReference type="Pfam" id="PF25597"/>
    </source>
</evidence>
<protein>
    <recommendedName>
        <fullName evidence="2">Retroviral polymerase SH3-like domain-containing protein</fullName>
    </recommendedName>
</protein>
<evidence type="ECO:0000256" key="1">
    <source>
        <dbReference type="SAM" id="MobiDB-lite"/>
    </source>
</evidence>
<feature type="region of interest" description="Disordered" evidence="1">
    <location>
        <begin position="133"/>
        <end position="174"/>
    </location>
</feature>
<dbReference type="SUPFAM" id="SSF53098">
    <property type="entry name" value="Ribonuclease H-like"/>
    <property type="match status" value="1"/>
</dbReference>
<name>A0AAV2DCK6_9ROSI</name>
<evidence type="ECO:0000313" key="3">
    <source>
        <dbReference type="EMBL" id="CAL1370846.1"/>
    </source>
</evidence>
<dbReference type="AlphaFoldDB" id="A0AAV2DCK6"/>
<feature type="domain" description="Retroviral polymerase SH3-like" evidence="2">
    <location>
        <begin position="56"/>
        <end position="109"/>
    </location>
</feature>
<dbReference type="Proteomes" id="UP001497516">
    <property type="component" value="Chromosome 2"/>
</dbReference>
<reference evidence="3 4" key="1">
    <citation type="submission" date="2024-04" db="EMBL/GenBank/DDBJ databases">
        <authorList>
            <person name="Fracassetti M."/>
        </authorList>
    </citation>
    <scope>NUCLEOTIDE SEQUENCE [LARGE SCALE GENOMIC DNA]</scope>
</reference>
<proteinExistence type="predicted"/>
<accession>A0AAV2DCK6</accession>
<dbReference type="EMBL" id="OZ034815">
    <property type="protein sequence ID" value="CAL1370846.1"/>
    <property type="molecule type" value="Genomic_DNA"/>
</dbReference>
<dbReference type="PANTHER" id="PTHR42648">
    <property type="entry name" value="TRANSPOSASE, PUTATIVE-RELATED"/>
    <property type="match status" value="1"/>
</dbReference>
<dbReference type="InterPro" id="IPR012337">
    <property type="entry name" value="RNaseH-like_sf"/>
</dbReference>
<dbReference type="Pfam" id="PF25597">
    <property type="entry name" value="SH3_retrovirus"/>
    <property type="match status" value="1"/>
</dbReference>
<sequence>MLLDFDCPKFLWAEAVNTAWYVLNRTTIRKIINKTPYEILKGKIPKLSYFHPFGTKCYILNTKDQIGKFDAKSEIGIFLGYSSKGQAYRVFNKKSRKVEESIQIKFDSSHPSLPLHSDISNYDFLPLSSYLETGETSNKEDSAPPVASSETDSSVNPEAPCSHQKKAPSFSNYR</sequence>
<dbReference type="PANTHER" id="PTHR42648:SF32">
    <property type="entry name" value="RIBONUCLEASE H-LIKE DOMAIN, GAG-PRE-INTEGRASE DOMAIN PROTEIN-RELATED"/>
    <property type="match status" value="1"/>
</dbReference>
<dbReference type="InterPro" id="IPR057670">
    <property type="entry name" value="SH3_retrovirus"/>
</dbReference>
<gene>
    <name evidence="3" type="ORF">LTRI10_LOCUS12941</name>
</gene>